<gene>
    <name evidence="2" type="ORF">BCR35DRAFT_303635</name>
</gene>
<feature type="compositionally biased region" description="Basic residues" evidence="1">
    <location>
        <begin position="299"/>
        <end position="316"/>
    </location>
</feature>
<evidence type="ECO:0000256" key="1">
    <source>
        <dbReference type="SAM" id="MobiDB-lite"/>
    </source>
</evidence>
<sequence>MIPPLPTELIQNILEHAVESCSRDKDQEVDVAAADASIRQLLLAASLVSTDWRPFAQDLLLRRVALTNKNHEEVLIRIEERGVGFAKSIRFLRLIGERLLQVWEVGTEEGEEEVFLATRILNEAMAVIPCVETVELVRVVAHSRTWLTSSTSLRNLHLIDSSLIQDPNEPEMLHLDRLVLASLASLRDRSEITRSMTMALIMLGTCIEFRALRFGYLGEDFQSVVESFGNRCSALKTITKLELEPLDASSIISSAMPSPLDHPELAANAQRPFRHLTRLSPPRSPLPTTSIPPYPHNHSQLHHPHQNPPPRPRRTSNFRPQCHSSYHHTPQHH</sequence>
<evidence type="ECO:0008006" key="4">
    <source>
        <dbReference type="Google" id="ProtNLM"/>
    </source>
</evidence>
<dbReference type="EMBL" id="MCGR01000020">
    <property type="protein sequence ID" value="ORY82976.1"/>
    <property type="molecule type" value="Genomic_DNA"/>
</dbReference>
<dbReference type="Proteomes" id="UP000193467">
    <property type="component" value="Unassembled WGS sequence"/>
</dbReference>
<protein>
    <recommendedName>
        <fullName evidence="4">F-box domain-containing protein</fullName>
    </recommendedName>
</protein>
<organism evidence="2 3">
    <name type="scientific">Leucosporidium creatinivorum</name>
    <dbReference type="NCBI Taxonomy" id="106004"/>
    <lineage>
        <taxon>Eukaryota</taxon>
        <taxon>Fungi</taxon>
        <taxon>Dikarya</taxon>
        <taxon>Basidiomycota</taxon>
        <taxon>Pucciniomycotina</taxon>
        <taxon>Microbotryomycetes</taxon>
        <taxon>Leucosporidiales</taxon>
        <taxon>Leucosporidium</taxon>
    </lineage>
</organism>
<reference evidence="2 3" key="1">
    <citation type="submission" date="2016-07" db="EMBL/GenBank/DDBJ databases">
        <title>Pervasive Adenine N6-methylation of Active Genes in Fungi.</title>
        <authorList>
            <consortium name="DOE Joint Genome Institute"/>
            <person name="Mondo S.J."/>
            <person name="Dannebaum R.O."/>
            <person name="Kuo R.C."/>
            <person name="Labutti K."/>
            <person name="Haridas S."/>
            <person name="Kuo A."/>
            <person name="Salamov A."/>
            <person name="Ahrendt S.R."/>
            <person name="Lipzen A."/>
            <person name="Sullivan W."/>
            <person name="Andreopoulos W.B."/>
            <person name="Clum A."/>
            <person name="Lindquist E."/>
            <person name="Daum C."/>
            <person name="Ramamoorthy G.K."/>
            <person name="Gryganskyi A."/>
            <person name="Culley D."/>
            <person name="Magnuson J.K."/>
            <person name="James T.Y."/>
            <person name="O'Malley M.A."/>
            <person name="Stajich J.E."/>
            <person name="Spatafora J.W."/>
            <person name="Visel A."/>
            <person name="Grigoriev I.V."/>
        </authorList>
    </citation>
    <scope>NUCLEOTIDE SEQUENCE [LARGE SCALE GENOMIC DNA]</scope>
    <source>
        <strain evidence="2 3">62-1032</strain>
    </source>
</reference>
<comment type="caution">
    <text evidence="2">The sequence shown here is derived from an EMBL/GenBank/DDBJ whole genome shotgun (WGS) entry which is preliminary data.</text>
</comment>
<name>A0A1Y2FI96_9BASI</name>
<feature type="compositionally biased region" description="Pro residues" evidence="1">
    <location>
        <begin position="282"/>
        <end position="295"/>
    </location>
</feature>
<evidence type="ECO:0000313" key="2">
    <source>
        <dbReference type="EMBL" id="ORY82976.1"/>
    </source>
</evidence>
<accession>A0A1Y2FI96</accession>
<keyword evidence="3" id="KW-1185">Reference proteome</keyword>
<feature type="region of interest" description="Disordered" evidence="1">
    <location>
        <begin position="277"/>
        <end position="333"/>
    </location>
</feature>
<dbReference type="InParanoid" id="A0A1Y2FI96"/>
<proteinExistence type="predicted"/>
<evidence type="ECO:0000313" key="3">
    <source>
        <dbReference type="Proteomes" id="UP000193467"/>
    </source>
</evidence>
<dbReference type="AlphaFoldDB" id="A0A1Y2FI96"/>